<reference evidence="2" key="1">
    <citation type="submission" date="2023-02" db="EMBL/GenBank/DDBJ databases">
        <title>Kitasatospora phosalacinea NBRC 14627.</title>
        <authorList>
            <person name="Ichikawa N."/>
            <person name="Sato H."/>
            <person name="Tonouchi N."/>
        </authorList>
    </citation>
    <scope>NUCLEOTIDE SEQUENCE</scope>
    <source>
        <strain evidence="2">NBRC 14627</strain>
    </source>
</reference>
<evidence type="ECO:0000313" key="2">
    <source>
        <dbReference type="EMBL" id="GLW73687.1"/>
    </source>
</evidence>
<dbReference type="EMBL" id="BSSA01000027">
    <property type="protein sequence ID" value="GLW73687.1"/>
    <property type="molecule type" value="Genomic_DNA"/>
</dbReference>
<protein>
    <submittedName>
        <fullName evidence="2">Uncharacterized protein</fullName>
    </submittedName>
</protein>
<organism evidence="2 3">
    <name type="scientific">Kitasatospora phosalacinea</name>
    <dbReference type="NCBI Taxonomy" id="2065"/>
    <lineage>
        <taxon>Bacteria</taxon>
        <taxon>Bacillati</taxon>
        <taxon>Actinomycetota</taxon>
        <taxon>Actinomycetes</taxon>
        <taxon>Kitasatosporales</taxon>
        <taxon>Streptomycetaceae</taxon>
        <taxon>Kitasatospora</taxon>
    </lineage>
</organism>
<feature type="coiled-coil region" evidence="1">
    <location>
        <begin position="10"/>
        <end position="110"/>
    </location>
</feature>
<proteinExistence type="predicted"/>
<evidence type="ECO:0000313" key="3">
    <source>
        <dbReference type="Proteomes" id="UP001165041"/>
    </source>
</evidence>
<dbReference type="Proteomes" id="UP001165041">
    <property type="component" value="Unassembled WGS sequence"/>
</dbReference>
<evidence type="ECO:0000256" key="1">
    <source>
        <dbReference type="SAM" id="Coils"/>
    </source>
</evidence>
<comment type="caution">
    <text evidence="2">The sequence shown here is derived from an EMBL/GenBank/DDBJ whole genome shotgun (WGS) entry which is preliminary data.</text>
</comment>
<keyword evidence="1" id="KW-0175">Coiled coil</keyword>
<dbReference type="RefSeq" id="WP_285739321.1">
    <property type="nucleotide sequence ID" value="NZ_BSSA01000027.1"/>
</dbReference>
<dbReference type="AlphaFoldDB" id="A0A9W6QBD7"/>
<accession>A0A9W6QBD7</accession>
<sequence>MLTITTTRTLAALRQRAKQAEGDLADATRQLEEFQQRSETGQDQPQLPAYVAALREELEAAHQLADEAMASEARTKSASEVMRLDATKRLAAQQRTIAELRAELEQACAAGPAGPELPEHTALAFRTLGGSLVALIAQPDDNSVSGRLNYSHRCLGCGDEAVVGTHHADNARRRANEHAAECRAIPSAAFTRI</sequence>
<gene>
    <name evidence="2" type="ORF">Kpho02_59850</name>
</gene>
<name>A0A9W6QBD7_9ACTN</name>